<keyword evidence="5" id="KW-0677">Repeat</keyword>
<feature type="region of interest" description="Disordered" evidence="11">
    <location>
        <begin position="1"/>
        <end position="20"/>
    </location>
</feature>
<evidence type="ECO:0000259" key="12">
    <source>
        <dbReference type="PROSITE" id="PS50102"/>
    </source>
</evidence>
<evidence type="ECO:0000256" key="8">
    <source>
        <dbReference type="ARBA" id="ARBA00023242"/>
    </source>
</evidence>
<keyword evidence="3" id="KW-0507">mRNA processing</keyword>
<dbReference type="PANTHER" id="PTHR10501">
    <property type="entry name" value="U1 SMALL NUCLEAR RIBONUCLEOPROTEIN A/U2 SMALL NUCLEAR RIBONUCLEOPROTEIN B"/>
    <property type="match status" value="1"/>
</dbReference>
<evidence type="ECO:0000256" key="7">
    <source>
        <dbReference type="ARBA" id="ARBA00023187"/>
    </source>
</evidence>
<keyword evidence="8" id="KW-0539">Nucleus</keyword>
<keyword evidence="9" id="KW-0687">Ribonucleoprotein</keyword>
<dbReference type="Pfam" id="PF00076">
    <property type="entry name" value="RRM_1"/>
    <property type="match status" value="2"/>
</dbReference>
<dbReference type="Proteomes" id="UP000275078">
    <property type="component" value="Unassembled WGS sequence"/>
</dbReference>
<dbReference type="CDD" id="cd12247">
    <property type="entry name" value="RRM2_U1A_like"/>
    <property type="match status" value="1"/>
</dbReference>
<dbReference type="EMBL" id="ML119669">
    <property type="protein sequence ID" value="RPA82749.1"/>
    <property type="molecule type" value="Genomic_DNA"/>
</dbReference>
<reference evidence="13 14" key="1">
    <citation type="journal article" date="2018" name="Nat. Ecol. Evol.">
        <title>Pezizomycetes genomes reveal the molecular basis of ectomycorrhizal truffle lifestyle.</title>
        <authorList>
            <person name="Murat C."/>
            <person name="Payen T."/>
            <person name="Noel B."/>
            <person name="Kuo A."/>
            <person name="Morin E."/>
            <person name="Chen J."/>
            <person name="Kohler A."/>
            <person name="Krizsan K."/>
            <person name="Balestrini R."/>
            <person name="Da Silva C."/>
            <person name="Montanini B."/>
            <person name="Hainaut M."/>
            <person name="Levati E."/>
            <person name="Barry K.W."/>
            <person name="Belfiori B."/>
            <person name="Cichocki N."/>
            <person name="Clum A."/>
            <person name="Dockter R.B."/>
            <person name="Fauchery L."/>
            <person name="Guy J."/>
            <person name="Iotti M."/>
            <person name="Le Tacon F."/>
            <person name="Lindquist E.A."/>
            <person name="Lipzen A."/>
            <person name="Malagnac F."/>
            <person name="Mello A."/>
            <person name="Molinier V."/>
            <person name="Miyauchi S."/>
            <person name="Poulain J."/>
            <person name="Riccioni C."/>
            <person name="Rubini A."/>
            <person name="Sitrit Y."/>
            <person name="Splivallo R."/>
            <person name="Traeger S."/>
            <person name="Wang M."/>
            <person name="Zifcakova L."/>
            <person name="Wipf D."/>
            <person name="Zambonelli A."/>
            <person name="Paolocci F."/>
            <person name="Nowrousian M."/>
            <person name="Ottonello S."/>
            <person name="Baldrian P."/>
            <person name="Spatafora J.W."/>
            <person name="Henrissat B."/>
            <person name="Nagy L.G."/>
            <person name="Aury J.M."/>
            <person name="Wincker P."/>
            <person name="Grigoriev I.V."/>
            <person name="Bonfante P."/>
            <person name="Martin F.M."/>
        </authorList>
    </citation>
    <scope>NUCLEOTIDE SEQUENCE [LARGE SCALE GENOMIC DNA]</scope>
    <source>
        <strain evidence="13 14">RN42</strain>
    </source>
</reference>
<dbReference type="GO" id="GO:0003723">
    <property type="term" value="F:RNA binding"/>
    <property type="evidence" value="ECO:0007669"/>
    <property type="project" value="UniProtKB-UniRule"/>
</dbReference>
<gene>
    <name evidence="13" type="ORF">BJ508DRAFT_413913</name>
</gene>
<evidence type="ECO:0000256" key="6">
    <source>
        <dbReference type="ARBA" id="ARBA00022884"/>
    </source>
</evidence>
<comment type="subcellular location">
    <subcellularLocation>
        <location evidence="1">Nucleus</location>
    </subcellularLocation>
</comment>
<accession>A0A3N4I9J6</accession>
<evidence type="ECO:0000313" key="14">
    <source>
        <dbReference type="Proteomes" id="UP000275078"/>
    </source>
</evidence>
<keyword evidence="6 10" id="KW-0694">RNA-binding</keyword>
<dbReference type="PROSITE" id="PS50102">
    <property type="entry name" value="RRM"/>
    <property type="match status" value="2"/>
</dbReference>
<dbReference type="FunFam" id="3.30.70.330:FF:000029">
    <property type="entry name" value="U2 small nuclear ribonucleoprotein B"/>
    <property type="match status" value="1"/>
</dbReference>
<evidence type="ECO:0000256" key="3">
    <source>
        <dbReference type="ARBA" id="ARBA00022664"/>
    </source>
</evidence>
<keyword evidence="4" id="KW-0747">Spliceosome</keyword>
<evidence type="ECO:0000313" key="13">
    <source>
        <dbReference type="EMBL" id="RPA82749.1"/>
    </source>
</evidence>
<dbReference type="CDD" id="cd12246">
    <property type="entry name" value="RRM1_U1A_like"/>
    <property type="match status" value="1"/>
</dbReference>
<sequence length="253" mass="27757">MSGAPPPAGQAAPPPPPNNTVYIRNLEESIKIDELSELLRELFSQYGKVLDVVAKKNLKAKGQAFVVFETVDAATQAIKEVQGFSLHSKPMVLQYARTKSDATVKQFGSPEEFELHKRRRMAEKERKQALAAAEAQKSLKRAAVAAPAASSADRPVKRPLKSTNRSDGHAIPDEYLPPNKVLFLQNLPHDIGADALSSIFGQYPGFKEVRMVPGRKGIAFVEYETNEGAISAKENTAGMQLGEQTIKVTYQRQ</sequence>
<evidence type="ECO:0000256" key="4">
    <source>
        <dbReference type="ARBA" id="ARBA00022728"/>
    </source>
</evidence>
<dbReference type="OrthoDB" id="266020at2759"/>
<dbReference type="InterPro" id="IPR012677">
    <property type="entry name" value="Nucleotide-bd_a/b_plait_sf"/>
</dbReference>
<organism evidence="13 14">
    <name type="scientific">Ascobolus immersus RN42</name>
    <dbReference type="NCBI Taxonomy" id="1160509"/>
    <lineage>
        <taxon>Eukaryota</taxon>
        <taxon>Fungi</taxon>
        <taxon>Dikarya</taxon>
        <taxon>Ascomycota</taxon>
        <taxon>Pezizomycotina</taxon>
        <taxon>Pezizomycetes</taxon>
        <taxon>Pezizales</taxon>
        <taxon>Ascobolaceae</taxon>
        <taxon>Ascobolus</taxon>
    </lineage>
</organism>
<evidence type="ECO:0000256" key="11">
    <source>
        <dbReference type="SAM" id="MobiDB-lite"/>
    </source>
</evidence>
<feature type="compositionally biased region" description="Pro residues" evidence="11">
    <location>
        <begin position="1"/>
        <end position="18"/>
    </location>
</feature>
<keyword evidence="14" id="KW-1185">Reference proteome</keyword>
<dbReference type="STRING" id="1160509.A0A3N4I9J6"/>
<dbReference type="SUPFAM" id="SSF54928">
    <property type="entry name" value="RNA-binding domain, RBD"/>
    <property type="match status" value="1"/>
</dbReference>
<evidence type="ECO:0000256" key="10">
    <source>
        <dbReference type="PROSITE-ProRule" id="PRU00176"/>
    </source>
</evidence>
<evidence type="ECO:0000256" key="1">
    <source>
        <dbReference type="ARBA" id="ARBA00004123"/>
    </source>
</evidence>
<proteinExistence type="inferred from homology"/>
<evidence type="ECO:0000256" key="2">
    <source>
        <dbReference type="ARBA" id="ARBA00007243"/>
    </source>
</evidence>
<name>A0A3N4I9J6_ASCIM</name>
<evidence type="ECO:0000256" key="5">
    <source>
        <dbReference type="ARBA" id="ARBA00022737"/>
    </source>
</evidence>
<dbReference type="GO" id="GO:0008380">
    <property type="term" value="P:RNA splicing"/>
    <property type="evidence" value="ECO:0007669"/>
    <property type="project" value="UniProtKB-KW"/>
</dbReference>
<dbReference type="InterPro" id="IPR000504">
    <property type="entry name" value="RRM_dom"/>
</dbReference>
<dbReference type="Gene3D" id="3.30.70.330">
    <property type="match status" value="2"/>
</dbReference>
<dbReference type="FunFam" id="3.30.70.330:FF:000039">
    <property type="entry name" value="U1 small nuclear ribonucleoprotein A"/>
    <property type="match status" value="1"/>
</dbReference>
<comment type="similarity">
    <text evidence="2">Belongs to the RRM U1 A/B'' family.</text>
</comment>
<feature type="compositionally biased region" description="Low complexity" evidence="11">
    <location>
        <begin position="143"/>
        <end position="153"/>
    </location>
</feature>
<protein>
    <submittedName>
        <fullName evidence="13">Small nuclear ribonucleo protein</fullName>
    </submittedName>
</protein>
<dbReference type="GO" id="GO:0005681">
    <property type="term" value="C:spliceosomal complex"/>
    <property type="evidence" value="ECO:0007669"/>
    <property type="project" value="UniProtKB-KW"/>
</dbReference>
<dbReference type="SMART" id="SM00360">
    <property type="entry name" value="RRM"/>
    <property type="match status" value="2"/>
</dbReference>
<dbReference type="AlphaFoldDB" id="A0A3N4I9J6"/>
<evidence type="ECO:0000256" key="9">
    <source>
        <dbReference type="ARBA" id="ARBA00023274"/>
    </source>
</evidence>
<feature type="region of interest" description="Disordered" evidence="11">
    <location>
        <begin position="143"/>
        <end position="173"/>
    </location>
</feature>
<dbReference type="InterPro" id="IPR035979">
    <property type="entry name" value="RBD_domain_sf"/>
</dbReference>
<dbReference type="GO" id="GO:0006397">
    <property type="term" value="P:mRNA processing"/>
    <property type="evidence" value="ECO:0007669"/>
    <property type="project" value="UniProtKB-KW"/>
</dbReference>
<feature type="domain" description="RRM" evidence="12">
    <location>
        <begin position="180"/>
        <end position="253"/>
    </location>
</feature>
<keyword evidence="7" id="KW-0508">mRNA splicing</keyword>
<feature type="domain" description="RRM" evidence="12">
    <location>
        <begin position="19"/>
        <end position="98"/>
    </location>
</feature>
<dbReference type="GO" id="GO:0030532">
    <property type="term" value="C:small nuclear ribonucleoprotein complex"/>
    <property type="evidence" value="ECO:0007669"/>
    <property type="project" value="UniProtKB-ARBA"/>
</dbReference>